<keyword evidence="2" id="KW-1185">Reference proteome</keyword>
<reference evidence="1 2" key="1">
    <citation type="submission" date="2015-02" db="EMBL/GenBank/DDBJ databases">
        <title>Genome Sequence of Jannaschia aquimarina DSM28248, a member of the Roseobacter clade.</title>
        <authorList>
            <person name="Voget S."/>
            <person name="Daniel R."/>
        </authorList>
    </citation>
    <scope>NUCLEOTIDE SEQUENCE [LARGE SCALE GENOMIC DNA]</scope>
    <source>
        <strain evidence="1 2">GSW-M26</strain>
    </source>
</reference>
<sequence length="230" mass="24815">MPANSPAVSAARRFRTRFLSRSVTSLSKRVTRRSERCRTVSGTMSHAAASDWRQACVAWVHQSTMSTSSSIRSQTSLSMFGSEIPGKSIRSQNLRISAWNGSRMQRVVSTGAVSSASSVIGSSCPWTSQRTGVPSPWTIQTGDRRVAVTRSGRGRAPSSRLDRVDLPAENSPMMATRGLRVVASAGAGAGVPSSSNGVMSLMRALLRRRLRRCPALRRASRRASRALPGR</sequence>
<protein>
    <submittedName>
        <fullName evidence="1">Uncharacterized protein</fullName>
    </submittedName>
</protein>
<gene>
    <name evidence="1" type="ORF">jaqu_29790</name>
</gene>
<evidence type="ECO:0000313" key="1">
    <source>
        <dbReference type="EMBL" id="KIT15276.1"/>
    </source>
</evidence>
<proteinExistence type="predicted"/>
<organism evidence="1 2">
    <name type="scientific">Jannaschia aquimarina</name>
    <dbReference type="NCBI Taxonomy" id="935700"/>
    <lineage>
        <taxon>Bacteria</taxon>
        <taxon>Pseudomonadati</taxon>
        <taxon>Pseudomonadota</taxon>
        <taxon>Alphaproteobacteria</taxon>
        <taxon>Rhodobacterales</taxon>
        <taxon>Roseobacteraceae</taxon>
        <taxon>Jannaschia</taxon>
    </lineage>
</organism>
<dbReference type="EMBL" id="JYFE01000052">
    <property type="protein sequence ID" value="KIT15276.1"/>
    <property type="molecule type" value="Genomic_DNA"/>
</dbReference>
<evidence type="ECO:0000313" key="2">
    <source>
        <dbReference type="Proteomes" id="UP000032232"/>
    </source>
</evidence>
<comment type="caution">
    <text evidence="1">The sequence shown here is derived from an EMBL/GenBank/DDBJ whole genome shotgun (WGS) entry which is preliminary data.</text>
</comment>
<accession>A0A0D1EEG3</accession>
<dbReference type="AlphaFoldDB" id="A0A0D1EEG3"/>
<name>A0A0D1EEG3_9RHOB</name>
<dbReference type="Proteomes" id="UP000032232">
    <property type="component" value="Unassembled WGS sequence"/>
</dbReference>